<proteinExistence type="inferred from homology"/>
<keyword evidence="6" id="KW-0811">Translocation</keyword>
<name>X1L488_9ZZZZ</name>
<evidence type="ECO:0000256" key="6">
    <source>
        <dbReference type="ARBA" id="ARBA00023010"/>
    </source>
</evidence>
<feature type="transmembrane region" description="Helical" evidence="9">
    <location>
        <begin position="26"/>
        <end position="44"/>
    </location>
</feature>
<keyword evidence="5 9" id="KW-1133">Transmembrane helix</keyword>
<comment type="subcellular location">
    <subcellularLocation>
        <location evidence="8">Endomembrane system</location>
        <topology evidence="8">Single-pass membrane protein</topology>
    </subcellularLocation>
</comment>
<comment type="similarity">
    <text evidence="1">Belongs to the SEC61-beta family.</text>
</comment>
<evidence type="ECO:0000256" key="7">
    <source>
        <dbReference type="ARBA" id="ARBA00023136"/>
    </source>
</evidence>
<organism evidence="10">
    <name type="scientific">marine sediment metagenome</name>
    <dbReference type="NCBI Taxonomy" id="412755"/>
    <lineage>
        <taxon>unclassified sequences</taxon>
        <taxon>metagenomes</taxon>
        <taxon>ecological metagenomes</taxon>
    </lineage>
</organism>
<gene>
    <name evidence="10" type="ORF">S03H2_71256</name>
</gene>
<dbReference type="GO" id="GO:0015031">
    <property type="term" value="P:protein transport"/>
    <property type="evidence" value="ECO:0007669"/>
    <property type="project" value="UniProtKB-KW"/>
</dbReference>
<evidence type="ECO:0000313" key="10">
    <source>
        <dbReference type="EMBL" id="GAI00706.1"/>
    </source>
</evidence>
<reference evidence="10" key="1">
    <citation type="journal article" date="2014" name="Front. Microbiol.">
        <title>High frequency of phylogenetically diverse reductive dehalogenase-homologous genes in deep subseafloor sedimentary metagenomes.</title>
        <authorList>
            <person name="Kawai M."/>
            <person name="Futagami T."/>
            <person name="Toyoda A."/>
            <person name="Takaki Y."/>
            <person name="Nishi S."/>
            <person name="Hori S."/>
            <person name="Arai W."/>
            <person name="Tsubouchi T."/>
            <person name="Morono Y."/>
            <person name="Uchiyama I."/>
            <person name="Ito T."/>
            <person name="Fujiyama A."/>
            <person name="Inagaki F."/>
            <person name="Takami H."/>
        </authorList>
    </citation>
    <scope>NUCLEOTIDE SEQUENCE</scope>
    <source>
        <strain evidence="10">Expedition CK06-06</strain>
    </source>
</reference>
<accession>X1L488</accession>
<dbReference type="GO" id="GO:0012505">
    <property type="term" value="C:endomembrane system"/>
    <property type="evidence" value="ECO:0007669"/>
    <property type="project" value="UniProtKB-SubCell"/>
</dbReference>
<comment type="caution">
    <text evidence="10">The sequence shown here is derived from an EMBL/GenBank/DDBJ whole genome shotgun (WGS) entry which is preliminary data.</text>
</comment>
<evidence type="ECO:0000256" key="2">
    <source>
        <dbReference type="ARBA" id="ARBA00022448"/>
    </source>
</evidence>
<protein>
    <recommendedName>
        <fullName evidence="11">Preprotein translocase subunit SecG</fullName>
    </recommendedName>
</protein>
<evidence type="ECO:0000256" key="9">
    <source>
        <dbReference type="SAM" id="Phobius"/>
    </source>
</evidence>
<keyword evidence="7 9" id="KW-0472">Membrane</keyword>
<keyword evidence="3 9" id="KW-0812">Transmembrane</keyword>
<keyword evidence="4" id="KW-0653">Protein transport</keyword>
<dbReference type="EMBL" id="BARU01047617">
    <property type="protein sequence ID" value="GAI00706.1"/>
    <property type="molecule type" value="Genomic_DNA"/>
</dbReference>
<evidence type="ECO:0000256" key="4">
    <source>
        <dbReference type="ARBA" id="ARBA00022927"/>
    </source>
</evidence>
<evidence type="ECO:0000256" key="1">
    <source>
        <dbReference type="ARBA" id="ARBA00006103"/>
    </source>
</evidence>
<feature type="non-terminal residue" evidence="10">
    <location>
        <position position="50"/>
    </location>
</feature>
<evidence type="ECO:0008006" key="11">
    <source>
        <dbReference type="Google" id="ProtNLM"/>
    </source>
</evidence>
<dbReference type="Pfam" id="PF03911">
    <property type="entry name" value="Sec61_beta"/>
    <property type="match status" value="1"/>
</dbReference>
<keyword evidence="2" id="KW-0813">Transport</keyword>
<dbReference type="InterPro" id="IPR016482">
    <property type="entry name" value="SecG/Sec61-beta/Sbh"/>
</dbReference>
<dbReference type="AlphaFoldDB" id="X1L488"/>
<evidence type="ECO:0000256" key="5">
    <source>
        <dbReference type="ARBA" id="ARBA00022989"/>
    </source>
</evidence>
<sequence length="50" mass="5602">MPPTGAGLIRYFKEEGHGIKISPKSVVIFTIAIIIFEIFLRFYGEALLGF</sequence>
<evidence type="ECO:0000256" key="8">
    <source>
        <dbReference type="ARBA" id="ARBA00037847"/>
    </source>
</evidence>
<evidence type="ECO:0000256" key="3">
    <source>
        <dbReference type="ARBA" id="ARBA00022692"/>
    </source>
</evidence>
<dbReference type="NCBIfam" id="NF002318">
    <property type="entry name" value="PRK01253.1"/>
    <property type="match status" value="1"/>
</dbReference>